<evidence type="ECO:0000313" key="3">
    <source>
        <dbReference type="RefSeq" id="XP_033354881.1"/>
    </source>
</evidence>
<dbReference type="RefSeq" id="XP_033354881.1">
    <property type="nucleotide sequence ID" value="XM_033498990.1"/>
</dbReference>
<feature type="signal peptide" evidence="1">
    <location>
        <begin position="1"/>
        <end position="18"/>
    </location>
</feature>
<feature type="chain" id="PRO_5026827198" evidence="1">
    <location>
        <begin position="19"/>
        <end position="122"/>
    </location>
</feature>
<sequence>MKAVAIIFFLTFLGCSTAFPVKLDNSKSLASISTLLEEPTDLRSKRQDDSSPVAYAFLLSKLDGSEGDFDGTLVEKRDVKEQDQGDLETAAGTYVLRPLFVYRQQLAYRQRIRDMNRRENRF</sequence>
<dbReference type="GeneID" id="117236234"/>
<reference evidence="3" key="1">
    <citation type="submission" date="2025-08" db="UniProtKB">
        <authorList>
            <consortium name="RefSeq"/>
        </authorList>
    </citation>
    <scope>IDENTIFICATION</scope>
    <source>
        <tissue evidence="3">Muscle</tissue>
    </source>
</reference>
<keyword evidence="2" id="KW-1185">Reference proteome</keyword>
<evidence type="ECO:0000313" key="2">
    <source>
        <dbReference type="Proteomes" id="UP000504631"/>
    </source>
</evidence>
<name>A0A6J3KS10_9HYME</name>
<protein>
    <submittedName>
        <fullName evidence="3">Uncharacterized protein LOC117236234</fullName>
    </submittedName>
</protein>
<accession>A0A6J3KS10</accession>
<dbReference type="Proteomes" id="UP000504631">
    <property type="component" value="Unplaced"/>
</dbReference>
<dbReference type="AlphaFoldDB" id="A0A6J3KS10"/>
<gene>
    <name evidence="3" type="primary">LOC117236234</name>
</gene>
<proteinExistence type="predicted"/>
<organism evidence="2 3">
    <name type="scientific">Bombus vosnesenskii</name>
    <dbReference type="NCBI Taxonomy" id="207650"/>
    <lineage>
        <taxon>Eukaryota</taxon>
        <taxon>Metazoa</taxon>
        <taxon>Ecdysozoa</taxon>
        <taxon>Arthropoda</taxon>
        <taxon>Hexapoda</taxon>
        <taxon>Insecta</taxon>
        <taxon>Pterygota</taxon>
        <taxon>Neoptera</taxon>
        <taxon>Endopterygota</taxon>
        <taxon>Hymenoptera</taxon>
        <taxon>Apocrita</taxon>
        <taxon>Aculeata</taxon>
        <taxon>Apoidea</taxon>
        <taxon>Anthophila</taxon>
        <taxon>Apidae</taxon>
        <taxon>Bombus</taxon>
        <taxon>Pyrobombus</taxon>
    </lineage>
</organism>
<dbReference type="PROSITE" id="PS51257">
    <property type="entry name" value="PROKAR_LIPOPROTEIN"/>
    <property type="match status" value="1"/>
</dbReference>
<keyword evidence="1" id="KW-0732">Signal</keyword>
<evidence type="ECO:0000256" key="1">
    <source>
        <dbReference type="SAM" id="SignalP"/>
    </source>
</evidence>
<dbReference type="KEGG" id="bvk:117236234"/>